<dbReference type="NCBIfam" id="TIGR01554">
    <property type="entry name" value="major_cap_HK97"/>
    <property type="match status" value="1"/>
</dbReference>
<name>A0A255YPU6_9SPHN</name>
<evidence type="ECO:0000259" key="3">
    <source>
        <dbReference type="Pfam" id="PF05065"/>
    </source>
</evidence>
<comment type="caution">
    <text evidence="4">The sequence shown here is derived from an EMBL/GenBank/DDBJ whole genome shotgun (WGS) entry which is preliminary data.</text>
</comment>
<dbReference type="Gene3D" id="3.30.2400.10">
    <property type="entry name" value="Major capsid protein gp5"/>
    <property type="match status" value="1"/>
</dbReference>
<dbReference type="Gene3D" id="3.30.2320.10">
    <property type="entry name" value="hypothetical protein PF0899 domain"/>
    <property type="match status" value="1"/>
</dbReference>
<evidence type="ECO:0000256" key="1">
    <source>
        <dbReference type="ARBA" id="ARBA00004328"/>
    </source>
</evidence>
<protein>
    <submittedName>
        <fullName evidence="4">Phage major capsid protein</fullName>
    </submittedName>
</protein>
<comment type="subcellular location">
    <subcellularLocation>
        <location evidence="1">Virion</location>
    </subcellularLocation>
</comment>
<evidence type="ECO:0000256" key="2">
    <source>
        <dbReference type="SAM" id="Coils"/>
    </source>
</evidence>
<feature type="coiled-coil region" evidence="2">
    <location>
        <begin position="50"/>
        <end position="77"/>
    </location>
</feature>
<accession>A0A255YPU6</accession>
<sequence length="410" mass="43845">MTETKSADQLAQEVKAAFDTRHDQVKAIAEEALGKAAKGEELSAATKQLADEALTALNEAKARLDEVEQKLARKKQDDERSDYRTIGECVVSSDTIKPFLNSKTARGRASVEVKAIVSALTTDANGSAGDLIVPDRQPGIITPGQRRLTVRDLLTPGRTNSNAVQYVKETGFTNAAATVSETAGATKPQTDIKFDVVTSSVTTIAHWVLATRQILDDVPMLQSYIDGRLTYGLALVEENQLLNGGGTGTDLHGVYTQATAFAPPITIPAPVTRIDVLRLAMLQTALSELMSTGVVLHPSDWAAIELLKDTTGQFIIGNPQGNLSPTLWGQPVVATQSMATGKFLTGAFQLGAQIFDRMDAMVEISTEDDQNFRKNLVTVLAEERLALAVYRPEAFVKGDFAAAATAATAA</sequence>
<proteinExistence type="predicted"/>
<keyword evidence="2" id="KW-0175">Coiled coil</keyword>
<dbReference type="EMBL" id="NOXT01000088">
    <property type="protein sequence ID" value="OYQ31247.1"/>
    <property type="molecule type" value="Genomic_DNA"/>
</dbReference>
<evidence type="ECO:0000313" key="4">
    <source>
        <dbReference type="EMBL" id="OYQ31247.1"/>
    </source>
</evidence>
<dbReference type="SUPFAM" id="SSF56563">
    <property type="entry name" value="Major capsid protein gp5"/>
    <property type="match status" value="1"/>
</dbReference>
<dbReference type="InterPro" id="IPR024455">
    <property type="entry name" value="Phage_capsid"/>
</dbReference>
<dbReference type="AlphaFoldDB" id="A0A255YPU6"/>
<dbReference type="Proteomes" id="UP000216991">
    <property type="component" value="Unassembled WGS sequence"/>
</dbReference>
<dbReference type="Pfam" id="PF05065">
    <property type="entry name" value="Phage_capsid"/>
    <property type="match status" value="1"/>
</dbReference>
<organism evidence="4 5">
    <name type="scientific">Sandarakinorhabdus cyanobacteriorum</name>
    <dbReference type="NCBI Taxonomy" id="1981098"/>
    <lineage>
        <taxon>Bacteria</taxon>
        <taxon>Pseudomonadati</taxon>
        <taxon>Pseudomonadota</taxon>
        <taxon>Alphaproteobacteria</taxon>
        <taxon>Sphingomonadales</taxon>
        <taxon>Sphingosinicellaceae</taxon>
        <taxon>Sandarakinorhabdus</taxon>
    </lineage>
</organism>
<dbReference type="InterPro" id="IPR054612">
    <property type="entry name" value="Phage_capsid-like_C"/>
</dbReference>
<gene>
    <name evidence="4" type="ORF">CHU93_04595</name>
</gene>
<feature type="domain" description="Phage capsid-like C-terminal" evidence="3">
    <location>
        <begin position="129"/>
        <end position="400"/>
    </location>
</feature>
<reference evidence="4 5" key="1">
    <citation type="submission" date="2017-07" db="EMBL/GenBank/DDBJ databases">
        <title>Sandarakinorhabdus cyanobacteriorum sp. nov., a novel bacterium isolated from cyanobacterial aggregates in a eutrophic lake.</title>
        <authorList>
            <person name="Cai H."/>
        </authorList>
    </citation>
    <scope>NUCLEOTIDE SEQUENCE [LARGE SCALE GENOMIC DNA]</scope>
    <source>
        <strain evidence="4 5">TH057</strain>
    </source>
</reference>
<dbReference type="OrthoDB" id="637859at2"/>
<keyword evidence="5" id="KW-1185">Reference proteome</keyword>
<dbReference type="RefSeq" id="WP_094472978.1">
    <property type="nucleotide sequence ID" value="NZ_NOXT01000088.1"/>
</dbReference>
<evidence type="ECO:0000313" key="5">
    <source>
        <dbReference type="Proteomes" id="UP000216991"/>
    </source>
</evidence>